<feature type="domain" description="Fibronectin type-III" evidence="1">
    <location>
        <begin position="221"/>
        <end position="321"/>
    </location>
</feature>
<dbReference type="AlphaFoldDB" id="A0A2H9P9A7"/>
<accession>A0A2H9P9A7</accession>
<reference evidence="3" key="1">
    <citation type="submission" date="2017-09" db="EMBL/GenBank/DDBJ databases">
        <title>Depth-based differentiation of microbial function through sediment-hosted aquifers and enrichment of novel symbionts in the deep terrestrial subsurface.</title>
        <authorList>
            <person name="Probst A.J."/>
            <person name="Ladd B."/>
            <person name="Jarett J.K."/>
            <person name="Geller-Mcgrath D.E."/>
            <person name="Sieber C.M.K."/>
            <person name="Emerson J.B."/>
            <person name="Anantharaman K."/>
            <person name="Thomas B.C."/>
            <person name="Malmstrom R."/>
            <person name="Stieglmeier M."/>
            <person name="Klingl A."/>
            <person name="Woyke T."/>
            <person name="Ryan C.M."/>
            <person name="Banfield J.F."/>
        </authorList>
    </citation>
    <scope>NUCLEOTIDE SEQUENCE [LARGE SCALE GENOMIC DNA]</scope>
</reference>
<dbReference type="InterPro" id="IPR013783">
    <property type="entry name" value="Ig-like_fold"/>
</dbReference>
<dbReference type="Pfam" id="PF13860">
    <property type="entry name" value="FlgD_ig"/>
    <property type="match status" value="1"/>
</dbReference>
<organism evidence="2 3">
    <name type="scientific">Candidatus Desantisbacteria bacterium CG_4_10_14_0_8_um_filter_39_17</name>
    <dbReference type="NCBI Taxonomy" id="1974542"/>
    <lineage>
        <taxon>Bacteria</taxon>
        <taxon>Candidatus Desantisiibacteriota</taxon>
    </lineage>
</organism>
<dbReference type="Proteomes" id="UP000234145">
    <property type="component" value="Unassembled WGS sequence"/>
</dbReference>
<dbReference type="InterPro" id="IPR025965">
    <property type="entry name" value="FlgD/Vpr_Ig-like"/>
</dbReference>
<sequence length="761" mass="82039">KTWTFTSDGDKTLSCIFIDGIGNKSSSVSDNIVVDITPPYNNSISITEGDTVASLNINFTVTSLDTQTCVDSMVLSDGTTTDTRDYEIGAKTWTFSSDGVKTLSCVFIDGIGNKSSSVSATTIVDITSPYGSITIHYGATYTNTNPITLTLSASDTQSGVGYMTISNTITFAESQTFAYATSNSWTLSTNDGEKTVYVKFTDNIGNVSDIYSDTIIMDLTPPTSGEISALSNWTEINTVSLTWTSSSDITSGLQKYGVMRATSLGGSYTEIWTSTDTTTSYNDTNVLDGTTYYYKVKTYDKANNTSLSSANSTTIDVSAPNTPTLLLPEDNAKLNDATPLFSWTLTDTGSPVKYCLEISETSTFSPLTFVNTFTLSSYTLLDTETLLTNKTYYWRVRASDLFRTGPSALARNLLIDTQVPIINITSPSNGAITTSCTQTLKGNIIESAPLNTAILVINGTQKIIDVAAGAFSESIGLNKGLNNIQVKSYDQFSNLGSSIVVNVEYVDAISPNIPTNIETTVISTGTIINIPQGTFNETAVISIADNPSNDTITNANNKAVTNPNLKLAGELANTIKEFKAFKVIAGQVSCTEVITDNFNKNVVITISYPAGLDSKFESSLRIHFLNEAAQKWEIVPGTQTVDKNNRTVSASVNHFSLYRLFGTLVAASDLSNVIVFPNPYKPKDAVRGTLKFNNLTSQATIKIYTIAGELVVTLEENDGDGTYEWNGKNESGEEIVSGIYIYRVTNNQADKPAVGKIAIIR</sequence>
<evidence type="ECO:0000313" key="2">
    <source>
        <dbReference type="EMBL" id="PIZ14818.1"/>
    </source>
</evidence>
<evidence type="ECO:0000259" key="1">
    <source>
        <dbReference type="PROSITE" id="PS50853"/>
    </source>
</evidence>
<proteinExistence type="predicted"/>
<dbReference type="Gene3D" id="2.60.220.30">
    <property type="match status" value="1"/>
</dbReference>
<dbReference type="PROSITE" id="PS50853">
    <property type="entry name" value="FN3"/>
    <property type="match status" value="1"/>
</dbReference>
<dbReference type="InterPro" id="IPR026444">
    <property type="entry name" value="Secre_tail"/>
</dbReference>
<gene>
    <name evidence="2" type="ORF">COY51_07195</name>
</gene>
<dbReference type="Pfam" id="PF09136">
    <property type="entry name" value="Glucodextran_B"/>
    <property type="match status" value="1"/>
</dbReference>
<comment type="caution">
    <text evidence="2">The sequence shown here is derived from an EMBL/GenBank/DDBJ whole genome shotgun (WGS) entry which is preliminary data.</text>
</comment>
<dbReference type="CDD" id="cd00063">
    <property type="entry name" value="FN3"/>
    <property type="match status" value="1"/>
</dbReference>
<dbReference type="NCBIfam" id="TIGR04183">
    <property type="entry name" value="Por_Secre_tail"/>
    <property type="match status" value="1"/>
</dbReference>
<feature type="non-terminal residue" evidence="2">
    <location>
        <position position="1"/>
    </location>
</feature>
<dbReference type="InterPro" id="IPR003961">
    <property type="entry name" value="FN3_dom"/>
</dbReference>
<dbReference type="EMBL" id="PFMS01000123">
    <property type="protein sequence ID" value="PIZ14818.1"/>
    <property type="molecule type" value="Genomic_DNA"/>
</dbReference>
<dbReference type="Gene3D" id="2.60.40.4070">
    <property type="match status" value="1"/>
</dbReference>
<protein>
    <recommendedName>
        <fullName evidence="1">Fibronectin type-III domain-containing protein</fullName>
    </recommendedName>
</protein>
<name>A0A2H9P9A7_9BACT</name>
<dbReference type="SUPFAM" id="SSF49265">
    <property type="entry name" value="Fibronectin type III"/>
    <property type="match status" value="1"/>
</dbReference>
<dbReference type="InterPro" id="IPR036116">
    <property type="entry name" value="FN3_sf"/>
</dbReference>
<dbReference type="Gene3D" id="2.60.40.10">
    <property type="entry name" value="Immunoglobulins"/>
    <property type="match status" value="3"/>
</dbReference>
<evidence type="ECO:0000313" key="3">
    <source>
        <dbReference type="Proteomes" id="UP000234145"/>
    </source>
</evidence>